<dbReference type="EMBL" id="JABBWG010000013">
    <property type="protein sequence ID" value="KAG1817512.1"/>
    <property type="molecule type" value="Genomic_DNA"/>
</dbReference>
<comment type="caution">
    <text evidence="1">The sequence shown here is derived from an EMBL/GenBank/DDBJ whole genome shotgun (WGS) entry which is preliminary data.</text>
</comment>
<dbReference type="Proteomes" id="UP000807769">
    <property type="component" value="Unassembled WGS sequence"/>
</dbReference>
<protein>
    <submittedName>
        <fullName evidence="1">Uncharacterized protein</fullName>
    </submittedName>
</protein>
<sequence>RFCQVPSYRNGVIQRFSNNMSEMKRLTACDFEDILQCAMLVFEGLFPGDHDAIIQSLLYRFAHWHTLAKLQVHSKTTLSALDNTFKKLSGQLHRFHDFMCITFTMMELPKERAAWERRAACECSGLDNPDAGSGSQKVKKFNLSTYKFHAMEDYVQSIRLFGTTDSFTMQL</sequence>
<reference evidence="1" key="1">
    <citation type="journal article" date="2020" name="New Phytol.">
        <title>Comparative genomics reveals dynamic genome evolution in host specialist ectomycorrhizal fungi.</title>
        <authorList>
            <person name="Lofgren L.A."/>
            <person name="Nguyen N.H."/>
            <person name="Vilgalys R."/>
            <person name="Ruytinx J."/>
            <person name="Liao H.L."/>
            <person name="Branco S."/>
            <person name="Kuo A."/>
            <person name="LaButti K."/>
            <person name="Lipzen A."/>
            <person name="Andreopoulos W."/>
            <person name="Pangilinan J."/>
            <person name="Riley R."/>
            <person name="Hundley H."/>
            <person name="Na H."/>
            <person name="Barry K."/>
            <person name="Grigoriev I.V."/>
            <person name="Stajich J.E."/>
            <person name="Kennedy P.G."/>
        </authorList>
    </citation>
    <scope>NUCLEOTIDE SEQUENCE</scope>
    <source>
        <strain evidence="1">MN1</strain>
    </source>
</reference>
<proteinExistence type="predicted"/>
<dbReference type="RefSeq" id="XP_041193754.1">
    <property type="nucleotide sequence ID" value="XM_041330869.1"/>
</dbReference>
<dbReference type="AlphaFoldDB" id="A0A9P7ECK4"/>
<feature type="non-terminal residue" evidence="1">
    <location>
        <position position="1"/>
    </location>
</feature>
<dbReference type="GeneID" id="64624886"/>
<keyword evidence="2" id="KW-1185">Reference proteome</keyword>
<organism evidence="1 2">
    <name type="scientific">Suillus subaureus</name>
    <dbReference type="NCBI Taxonomy" id="48587"/>
    <lineage>
        <taxon>Eukaryota</taxon>
        <taxon>Fungi</taxon>
        <taxon>Dikarya</taxon>
        <taxon>Basidiomycota</taxon>
        <taxon>Agaricomycotina</taxon>
        <taxon>Agaricomycetes</taxon>
        <taxon>Agaricomycetidae</taxon>
        <taxon>Boletales</taxon>
        <taxon>Suillineae</taxon>
        <taxon>Suillaceae</taxon>
        <taxon>Suillus</taxon>
    </lineage>
</organism>
<gene>
    <name evidence="1" type="ORF">BJ212DRAFT_1270234</name>
</gene>
<evidence type="ECO:0000313" key="1">
    <source>
        <dbReference type="EMBL" id="KAG1817512.1"/>
    </source>
</evidence>
<dbReference type="OrthoDB" id="3269417at2759"/>
<accession>A0A9P7ECK4</accession>
<name>A0A9P7ECK4_9AGAM</name>
<evidence type="ECO:0000313" key="2">
    <source>
        <dbReference type="Proteomes" id="UP000807769"/>
    </source>
</evidence>